<comment type="similarity">
    <text evidence="1">Belongs to the peptidase S1 family. Snake venom subfamily.</text>
</comment>
<feature type="domain" description="Peptidase S1" evidence="7">
    <location>
        <begin position="6"/>
        <end position="232"/>
    </location>
</feature>
<accession>A0A7K7WUU6</accession>
<feature type="non-terminal residue" evidence="8">
    <location>
        <position position="1"/>
    </location>
</feature>
<dbReference type="InterPro" id="IPR009003">
    <property type="entry name" value="Peptidase_S1_PA"/>
</dbReference>
<gene>
    <name evidence="8" type="primary">Klk6</name>
    <name evidence="8" type="ORF">NOTJUL_R06481</name>
</gene>
<dbReference type="GO" id="GO:0030141">
    <property type="term" value="C:secretory granule"/>
    <property type="evidence" value="ECO:0007669"/>
    <property type="project" value="TreeGrafter"/>
</dbReference>
<keyword evidence="5" id="KW-1015">Disulfide bond</keyword>
<feature type="non-terminal residue" evidence="8">
    <location>
        <position position="234"/>
    </location>
</feature>
<evidence type="ECO:0000256" key="3">
    <source>
        <dbReference type="ARBA" id="ARBA00022801"/>
    </source>
</evidence>
<dbReference type="GO" id="GO:0004252">
    <property type="term" value="F:serine-type endopeptidase activity"/>
    <property type="evidence" value="ECO:0007669"/>
    <property type="project" value="InterPro"/>
</dbReference>
<dbReference type="AlphaFoldDB" id="A0A7K7WUU6"/>
<reference evidence="8 9" key="1">
    <citation type="submission" date="2019-09" db="EMBL/GenBank/DDBJ databases">
        <title>Bird 10,000 Genomes (B10K) Project - Family phase.</title>
        <authorList>
            <person name="Zhang G."/>
        </authorList>
    </citation>
    <scope>NUCLEOTIDE SEQUENCE [LARGE SCALE GENOMIC DNA]</scope>
    <source>
        <strain evidence="8">B10K-MSB-01</strain>
    </source>
</reference>
<dbReference type="Gene3D" id="2.40.10.10">
    <property type="entry name" value="Trypsin-like serine proteases"/>
    <property type="match status" value="2"/>
</dbReference>
<sequence length="234" mass="24518">PGSPRVLGGTQCPSQAHTGLVLLLYFDQPQCGGALLSPQWVLSAAHCKTSHIQVRAGAQSLAEPSVHDQYALAVATVVHPGFSAQDGTNAYSDDLMLLRVEPPLTLTPYVQPLALPHAAPAPGTNCTVMGWGTTTSPVESYPDTPQCVNVSVVADDECLAIYADLATEDMLCAGVAEGGKDSCQGDSGGPLICDGELQGIVSWGDHPCGQPGRPGVYSRVYNYLAWIRETIGED</sequence>
<dbReference type="GO" id="GO:0006508">
    <property type="term" value="P:proteolysis"/>
    <property type="evidence" value="ECO:0007669"/>
    <property type="project" value="UniProtKB-KW"/>
</dbReference>
<evidence type="ECO:0000256" key="2">
    <source>
        <dbReference type="ARBA" id="ARBA00022670"/>
    </source>
</evidence>
<dbReference type="Pfam" id="PF00089">
    <property type="entry name" value="Trypsin"/>
    <property type="match status" value="1"/>
</dbReference>
<dbReference type="InterPro" id="IPR043504">
    <property type="entry name" value="Peptidase_S1_PA_chymotrypsin"/>
</dbReference>
<dbReference type="CDD" id="cd00190">
    <property type="entry name" value="Tryp_SPc"/>
    <property type="match status" value="1"/>
</dbReference>
<dbReference type="Proteomes" id="UP000531559">
    <property type="component" value="Unassembled WGS sequence"/>
</dbReference>
<evidence type="ECO:0000256" key="5">
    <source>
        <dbReference type="ARBA" id="ARBA00023157"/>
    </source>
</evidence>
<dbReference type="InterPro" id="IPR033116">
    <property type="entry name" value="TRYPSIN_SER"/>
</dbReference>
<dbReference type="PROSITE" id="PS00135">
    <property type="entry name" value="TRYPSIN_SER"/>
    <property type="match status" value="1"/>
</dbReference>
<keyword evidence="9" id="KW-1185">Reference proteome</keyword>
<dbReference type="EMBL" id="VZSV01000479">
    <property type="protein sequence ID" value="NXA57132.1"/>
    <property type="molecule type" value="Genomic_DNA"/>
</dbReference>
<dbReference type="InterPro" id="IPR001314">
    <property type="entry name" value="Peptidase_S1A"/>
</dbReference>
<dbReference type="SMART" id="SM00020">
    <property type="entry name" value="Tryp_SPc"/>
    <property type="match status" value="1"/>
</dbReference>
<organism evidence="8 9">
    <name type="scientific">Nothocercus julius</name>
    <dbReference type="NCBI Taxonomy" id="2585813"/>
    <lineage>
        <taxon>Eukaryota</taxon>
        <taxon>Metazoa</taxon>
        <taxon>Chordata</taxon>
        <taxon>Craniata</taxon>
        <taxon>Vertebrata</taxon>
        <taxon>Euteleostomi</taxon>
        <taxon>Archelosauria</taxon>
        <taxon>Archosauria</taxon>
        <taxon>Dinosauria</taxon>
        <taxon>Saurischia</taxon>
        <taxon>Theropoda</taxon>
        <taxon>Coelurosauria</taxon>
        <taxon>Aves</taxon>
        <taxon>Palaeognathae</taxon>
        <taxon>Tinamiformes</taxon>
        <taxon>Tinamidae</taxon>
        <taxon>Nothocercus</taxon>
    </lineage>
</organism>
<keyword evidence="2 6" id="KW-0645">Protease</keyword>
<dbReference type="PRINTS" id="PR00722">
    <property type="entry name" value="CHYMOTRYPSIN"/>
</dbReference>
<comment type="caution">
    <text evidence="8">The sequence shown here is derived from an EMBL/GenBank/DDBJ whole genome shotgun (WGS) entry which is preliminary data.</text>
</comment>
<dbReference type="FunFam" id="2.40.10.10:FF:000010">
    <property type="entry name" value="Kallikrein related peptidase 11"/>
    <property type="match status" value="1"/>
</dbReference>
<dbReference type="PROSITE" id="PS50240">
    <property type="entry name" value="TRYPSIN_DOM"/>
    <property type="match status" value="1"/>
</dbReference>
<dbReference type="InterPro" id="IPR018114">
    <property type="entry name" value="TRYPSIN_HIS"/>
</dbReference>
<evidence type="ECO:0000313" key="9">
    <source>
        <dbReference type="Proteomes" id="UP000531559"/>
    </source>
</evidence>
<dbReference type="PANTHER" id="PTHR24271:SF47">
    <property type="entry name" value="KALLIKREIN-1"/>
    <property type="match status" value="1"/>
</dbReference>
<evidence type="ECO:0000256" key="1">
    <source>
        <dbReference type="ARBA" id="ARBA00009228"/>
    </source>
</evidence>
<evidence type="ECO:0000256" key="6">
    <source>
        <dbReference type="RuleBase" id="RU363034"/>
    </source>
</evidence>
<dbReference type="SUPFAM" id="SSF50494">
    <property type="entry name" value="Trypsin-like serine proteases"/>
    <property type="match status" value="1"/>
</dbReference>
<name>A0A7K7WUU6_9AVES</name>
<dbReference type="PANTHER" id="PTHR24271">
    <property type="entry name" value="KALLIKREIN-RELATED"/>
    <property type="match status" value="1"/>
</dbReference>
<evidence type="ECO:0000256" key="4">
    <source>
        <dbReference type="ARBA" id="ARBA00022825"/>
    </source>
</evidence>
<dbReference type="PROSITE" id="PS00134">
    <property type="entry name" value="TRYPSIN_HIS"/>
    <property type="match status" value="1"/>
</dbReference>
<keyword evidence="3 6" id="KW-0378">Hydrolase</keyword>
<evidence type="ECO:0000259" key="7">
    <source>
        <dbReference type="PROSITE" id="PS50240"/>
    </source>
</evidence>
<dbReference type="OrthoDB" id="546450at2759"/>
<keyword evidence="4 6" id="KW-0720">Serine protease</keyword>
<protein>
    <submittedName>
        <fullName evidence="8">KLK6 protein</fullName>
    </submittedName>
</protein>
<dbReference type="InterPro" id="IPR001254">
    <property type="entry name" value="Trypsin_dom"/>
</dbReference>
<proteinExistence type="inferred from homology"/>
<evidence type="ECO:0000313" key="8">
    <source>
        <dbReference type="EMBL" id="NXA57132.1"/>
    </source>
</evidence>